<evidence type="ECO:0000259" key="7">
    <source>
        <dbReference type="Pfam" id="PF04321"/>
    </source>
</evidence>
<proteinExistence type="inferred from homology"/>
<evidence type="ECO:0000256" key="1">
    <source>
        <dbReference type="ARBA" id="ARBA00004781"/>
    </source>
</evidence>
<reference evidence="9" key="2">
    <citation type="submission" date="2017-05" db="EMBL/GenBank/DDBJ databases">
        <title>Draft genome sequence of Geobacter pelophilus, a iron(III)-reducing bacteria.</title>
        <authorList>
            <person name="Aoyagi T."/>
            <person name="Koike H."/>
            <person name="Morita T."/>
            <person name="Sato Y."/>
            <person name="Habe H."/>
            <person name="Hori T."/>
        </authorList>
    </citation>
    <scope>NUCLEOTIDE SEQUENCE [LARGE SCALE GENOMIC DNA]</scope>
    <source>
        <strain evidence="9">Drf2</strain>
    </source>
</reference>
<dbReference type="Gene3D" id="3.40.50.720">
    <property type="entry name" value="NAD(P)-binding Rossmann-like Domain"/>
    <property type="match status" value="1"/>
</dbReference>
<dbReference type="PANTHER" id="PTHR10491">
    <property type="entry name" value="DTDP-4-DEHYDRORHAMNOSE REDUCTASE"/>
    <property type="match status" value="1"/>
</dbReference>
<dbReference type="InterPro" id="IPR005913">
    <property type="entry name" value="dTDP_dehydrorham_reduct"/>
</dbReference>
<keyword evidence="6" id="KW-0560">Oxidoreductase</keyword>
<protein>
    <recommendedName>
        <fullName evidence="4 6">dTDP-4-dehydrorhamnose reductase</fullName>
        <ecNumber evidence="3 6">1.1.1.133</ecNumber>
    </recommendedName>
</protein>
<keyword evidence="6" id="KW-0521">NADP</keyword>
<dbReference type="EMBL" id="BDQG01000001">
    <property type="protein sequence ID" value="GAW68365.1"/>
    <property type="molecule type" value="Genomic_DNA"/>
</dbReference>
<dbReference type="InterPro" id="IPR036291">
    <property type="entry name" value="NAD(P)-bd_dom_sf"/>
</dbReference>
<dbReference type="SUPFAM" id="SSF51445">
    <property type="entry name" value="(Trans)glycosidases"/>
    <property type="match status" value="1"/>
</dbReference>
<comment type="function">
    <text evidence="6">Catalyzes the reduction of dTDP-6-deoxy-L-lyxo-4-hexulose to yield dTDP-L-rhamnose.</text>
</comment>
<comment type="catalytic activity">
    <reaction evidence="5">
        <text>dTDP-beta-L-rhamnose + NADP(+) = dTDP-4-dehydro-beta-L-rhamnose + NADPH + H(+)</text>
        <dbReference type="Rhea" id="RHEA:21796"/>
        <dbReference type="ChEBI" id="CHEBI:15378"/>
        <dbReference type="ChEBI" id="CHEBI:57510"/>
        <dbReference type="ChEBI" id="CHEBI:57783"/>
        <dbReference type="ChEBI" id="CHEBI:58349"/>
        <dbReference type="ChEBI" id="CHEBI:62830"/>
        <dbReference type="EC" id="1.1.1.133"/>
    </reaction>
</comment>
<comment type="caution">
    <text evidence="8">The sequence shown here is derived from an EMBL/GenBank/DDBJ whole genome shotgun (WGS) entry which is preliminary data.</text>
</comment>
<gene>
    <name evidence="8" type="ORF">GPEL0_01r4682</name>
</gene>
<feature type="domain" description="RmlD-like substrate binding" evidence="7">
    <location>
        <begin position="451"/>
        <end position="705"/>
    </location>
</feature>
<organism evidence="8 9">
    <name type="scientific">Geoanaerobacter pelophilus</name>
    <dbReference type="NCBI Taxonomy" id="60036"/>
    <lineage>
        <taxon>Bacteria</taxon>
        <taxon>Pseudomonadati</taxon>
        <taxon>Thermodesulfobacteriota</taxon>
        <taxon>Desulfuromonadia</taxon>
        <taxon>Geobacterales</taxon>
        <taxon>Geobacteraceae</taxon>
        <taxon>Geoanaerobacter</taxon>
    </lineage>
</organism>
<name>A0ABQ0MMS4_9BACT</name>
<keyword evidence="9" id="KW-1185">Reference proteome</keyword>
<dbReference type="EC" id="1.1.1.133" evidence="3 6"/>
<dbReference type="RefSeq" id="WP_085814518.1">
    <property type="nucleotide sequence ID" value="NZ_BDQG01000001.1"/>
</dbReference>
<dbReference type="InterPro" id="IPR029903">
    <property type="entry name" value="RmlD-like-bd"/>
</dbReference>
<dbReference type="Pfam" id="PF04321">
    <property type="entry name" value="RmlD_sub_bind"/>
    <property type="match status" value="1"/>
</dbReference>
<evidence type="ECO:0000256" key="5">
    <source>
        <dbReference type="ARBA" id="ARBA00048200"/>
    </source>
</evidence>
<comment type="pathway">
    <text evidence="1 6">Carbohydrate biosynthesis; dTDP-L-rhamnose biosynthesis.</text>
</comment>
<evidence type="ECO:0000313" key="9">
    <source>
        <dbReference type="Proteomes" id="UP000194153"/>
    </source>
</evidence>
<dbReference type="PANTHER" id="PTHR10491:SF4">
    <property type="entry name" value="METHIONINE ADENOSYLTRANSFERASE 2 SUBUNIT BETA"/>
    <property type="match status" value="1"/>
</dbReference>
<evidence type="ECO:0000256" key="3">
    <source>
        <dbReference type="ARBA" id="ARBA00012929"/>
    </source>
</evidence>
<evidence type="ECO:0000256" key="6">
    <source>
        <dbReference type="RuleBase" id="RU364082"/>
    </source>
</evidence>
<dbReference type="SUPFAM" id="SSF51735">
    <property type="entry name" value="NAD(P)-binding Rossmann-fold domains"/>
    <property type="match status" value="1"/>
</dbReference>
<dbReference type="Gene3D" id="3.20.20.80">
    <property type="entry name" value="Glycosidases"/>
    <property type="match status" value="1"/>
</dbReference>
<dbReference type="Proteomes" id="UP000194153">
    <property type="component" value="Unassembled WGS sequence"/>
</dbReference>
<evidence type="ECO:0000256" key="4">
    <source>
        <dbReference type="ARBA" id="ARBA00017099"/>
    </source>
</evidence>
<reference evidence="8 9" key="1">
    <citation type="submission" date="2017-04" db="EMBL/GenBank/DDBJ databases">
        <authorList>
            <consortium name="Geobacter pelophilus Genome Sequencing"/>
            <person name="Aoyagi T."/>
            <person name="Koike H."/>
            <person name="Hori T."/>
        </authorList>
    </citation>
    <scope>NUCLEOTIDE SEQUENCE [LARGE SCALE GENOMIC DNA]</scope>
    <source>
        <strain evidence="8 9">Drf2</strain>
    </source>
</reference>
<dbReference type="Pfam" id="PF00232">
    <property type="entry name" value="Glyco_hydro_1"/>
    <property type="match status" value="1"/>
</dbReference>
<dbReference type="CDD" id="cd05254">
    <property type="entry name" value="dTDP_HR_like_SDR_e"/>
    <property type="match status" value="1"/>
</dbReference>
<dbReference type="InterPro" id="IPR001360">
    <property type="entry name" value="Glyco_hydro_1"/>
</dbReference>
<dbReference type="InterPro" id="IPR017853">
    <property type="entry name" value="GH"/>
</dbReference>
<comment type="similarity">
    <text evidence="2 6">Belongs to the dTDP-4-dehydrorhamnose reductase family.</text>
</comment>
<accession>A0ABQ0MMS4</accession>
<dbReference type="Gene3D" id="3.90.25.10">
    <property type="entry name" value="UDP-galactose 4-epimerase, domain 1"/>
    <property type="match status" value="1"/>
</dbReference>
<evidence type="ECO:0000256" key="2">
    <source>
        <dbReference type="ARBA" id="ARBA00010944"/>
    </source>
</evidence>
<sequence length="730" mass="81619">MSEAKENDRVPELWGGMECTLNRVGKHFHSQLALNGHLNRPEDLELFAGLGIRTLRYPVLWEMVAPESLDAPEWSWTDQRLNRLRELAVQPIAGLLHHGSGPAYTSLIDPDFPALLARYARLVARRYPWIKRFTPVNEPLTTARFSGLYGHWFPHGTDDRTFVRALLLQCHGIVEAMRAIREVIPDAKLVMAEDMGKTFSTEPLRYQADFENHRRWLSLDLLAGRVDRYHPLRLWLEQNGATEEDFGYFLQCGMTPDLIGLNYYLTSDRFLDHRLERYPEWTHGGNHQHRYADVEAVRACPEGILGHEEVLRGAWQRYAKEVALTEVHLGSTREEQLRWFHEAWQAALKLCREGVPVRAVTAWALLGSFDWCGLFTSITGSYEPGIFDVRGPAPRPTLLAGGVRQIVSEGNLNHPTVSVPGWWRRPERFLPGLDPNAPLPGEAGEEERGGVLIVGKTGTLGQSFSRLCRERGIPCHLLSRSEIDIASPASVTKALDDYLPWAVVNGAGFVRIDDAEEDASTCFRENTVGPAVLAVECARRGVPLMTFSSDMVFSGSKRTAYQERDPVSPLNTYGRSKAEAERQVLQIYPEALILRTSAFFGPWDRYNFVTVTLRRLAEGEKVEAASDLVISPTYLPDLVHAGLDLLLDGESGIWHLSNAGAVSWAELALCCAKMAGLDPSCVIPRPAASLGYLAPRPPFSVLGSERGLVLPELENALTRYFCDALPPAEE</sequence>
<evidence type="ECO:0000313" key="8">
    <source>
        <dbReference type="EMBL" id="GAW68365.1"/>
    </source>
</evidence>